<organism evidence="1 2">
    <name type="scientific">Rubroshorea leprosula</name>
    <dbReference type="NCBI Taxonomy" id="152421"/>
    <lineage>
        <taxon>Eukaryota</taxon>
        <taxon>Viridiplantae</taxon>
        <taxon>Streptophyta</taxon>
        <taxon>Embryophyta</taxon>
        <taxon>Tracheophyta</taxon>
        <taxon>Spermatophyta</taxon>
        <taxon>Magnoliopsida</taxon>
        <taxon>eudicotyledons</taxon>
        <taxon>Gunneridae</taxon>
        <taxon>Pentapetalae</taxon>
        <taxon>rosids</taxon>
        <taxon>malvids</taxon>
        <taxon>Malvales</taxon>
        <taxon>Dipterocarpaceae</taxon>
        <taxon>Rubroshorea</taxon>
    </lineage>
</organism>
<evidence type="ECO:0000313" key="1">
    <source>
        <dbReference type="EMBL" id="GKV51973.1"/>
    </source>
</evidence>
<gene>
    <name evidence="1" type="ORF">SLEP1_g58584</name>
</gene>
<evidence type="ECO:0000313" key="2">
    <source>
        <dbReference type="Proteomes" id="UP001054252"/>
    </source>
</evidence>
<name>A0AAV5MRA8_9ROSI</name>
<reference evidence="1 2" key="1">
    <citation type="journal article" date="2021" name="Commun. Biol.">
        <title>The genome of Shorea leprosula (Dipterocarpaceae) highlights the ecological relevance of drought in aseasonal tropical rainforests.</title>
        <authorList>
            <person name="Ng K.K.S."/>
            <person name="Kobayashi M.J."/>
            <person name="Fawcett J.A."/>
            <person name="Hatakeyama M."/>
            <person name="Paape T."/>
            <person name="Ng C.H."/>
            <person name="Ang C.C."/>
            <person name="Tnah L.H."/>
            <person name="Lee C.T."/>
            <person name="Nishiyama T."/>
            <person name="Sese J."/>
            <person name="O'Brien M.J."/>
            <person name="Copetti D."/>
            <person name="Mohd Noor M.I."/>
            <person name="Ong R.C."/>
            <person name="Putra M."/>
            <person name="Sireger I.Z."/>
            <person name="Indrioko S."/>
            <person name="Kosugi Y."/>
            <person name="Izuno A."/>
            <person name="Isagi Y."/>
            <person name="Lee S.L."/>
            <person name="Shimizu K.K."/>
        </authorList>
    </citation>
    <scope>NUCLEOTIDE SEQUENCE [LARGE SCALE GENOMIC DNA]</scope>
    <source>
        <strain evidence="1">214</strain>
    </source>
</reference>
<keyword evidence="2" id="KW-1185">Reference proteome</keyword>
<dbReference type="AlphaFoldDB" id="A0AAV5MRA8"/>
<comment type="caution">
    <text evidence="1">The sequence shown here is derived from an EMBL/GenBank/DDBJ whole genome shotgun (WGS) entry which is preliminary data.</text>
</comment>
<dbReference type="EMBL" id="BPVZ01000580">
    <property type="protein sequence ID" value="GKV51973.1"/>
    <property type="molecule type" value="Genomic_DNA"/>
</dbReference>
<accession>A0AAV5MRA8</accession>
<protein>
    <submittedName>
        <fullName evidence="1">Uncharacterized protein</fullName>
    </submittedName>
</protein>
<sequence length="80" mass="8820">MRSCDQLSNKELFFSESRIRILLERPSLSKGKLSRGNRAAIDGENPAIKRELAEVESASVSPAGKLDLAIEISSRFIKST</sequence>
<proteinExistence type="predicted"/>
<dbReference type="Proteomes" id="UP001054252">
    <property type="component" value="Unassembled WGS sequence"/>
</dbReference>